<dbReference type="InterPro" id="IPR003591">
    <property type="entry name" value="Leu-rich_rpt_typical-subtyp"/>
</dbReference>
<comment type="subcellular location">
    <subcellularLocation>
        <location evidence="1">Cell membrane</location>
        <topology evidence="1">Single-pass type I membrane protein</topology>
    </subcellularLocation>
</comment>
<dbReference type="SUPFAM" id="SSF52058">
    <property type="entry name" value="L domain-like"/>
    <property type="match status" value="2"/>
</dbReference>
<dbReference type="InterPro" id="IPR046956">
    <property type="entry name" value="RLP23-like"/>
</dbReference>
<evidence type="ECO:0008006" key="17">
    <source>
        <dbReference type="Google" id="ProtNLM"/>
    </source>
</evidence>
<dbReference type="PRINTS" id="PR00019">
    <property type="entry name" value="LEURICHRPT"/>
</dbReference>
<reference evidence="15" key="1">
    <citation type="submission" date="2024-10" db="EMBL/GenBank/DDBJ databases">
        <authorList>
            <person name="Ryan C."/>
        </authorList>
    </citation>
    <scope>NUCLEOTIDE SEQUENCE [LARGE SCALE GENOMIC DNA]</scope>
</reference>
<evidence type="ECO:0000256" key="10">
    <source>
        <dbReference type="ARBA" id="ARBA00023136"/>
    </source>
</evidence>
<dbReference type="PANTHER" id="PTHR48061">
    <property type="entry name" value="LEUCINE-RICH REPEAT RECEPTOR PROTEIN KINASE EMS1-LIKE-RELATED"/>
    <property type="match status" value="1"/>
</dbReference>
<dbReference type="PROSITE" id="PS51450">
    <property type="entry name" value="LRR"/>
    <property type="match status" value="1"/>
</dbReference>
<dbReference type="FunFam" id="3.80.10.10:FF:000111">
    <property type="entry name" value="LRR receptor-like serine/threonine-protein kinase ERECTA"/>
    <property type="match status" value="1"/>
</dbReference>
<evidence type="ECO:0000313" key="15">
    <source>
        <dbReference type="EMBL" id="CAL4903732.1"/>
    </source>
</evidence>
<accession>A0ABC8W6M3</accession>
<dbReference type="InterPro" id="IPR001611">
    <property type="entry name" value="Leu-rich_rpt"/>
</dbReference>
<keyword evidence="6 12" id="KW-0812">Transmembrane</keyword>
<dbReference type="Proteomes" id="UP001497457">
    <property type="component" value="Chromosome 11b"/>
</dbReference>
<evidence type="ECO:0000256" key="11">
    <source>
        <dbReference type="ARBA" id="ARBA00023180"/>
    </source>
</evidence>
<evidence type="ECO:0000256" key="1">
    <source>
        <dbReference type="ARBA" id="ARBA00004251"/>
    </source>
</evidence>
<keyword evidence="5" id="KW-1070">Brassinosteroid signaling pathway</keyword>
<evidence type="ECO:0000256" key="4">
    <source>
        <dbReference type="ARBA" id="ARBA00022614"/>
    </source>
</evidence>
<keyword evidence="10 12" id="KW-0472">Membrane</keyword>
<evidence type="ECO:0000256" key="7">
    <source>
        <dbReference type="ARBA" id="ARBA00022729"/>
    </source>
</evidence>
<dbReference type="Pfam" id="PF23598">
    <property type="entry name" value="LRR_14"/>
    <property type="match status" value="1"/>
</dbReference>
<keyword evidence="4" id="KW-0433">Leucine-rich repeat</keyword>
<dbReference type="PANTHER" id="PTHR48061:SF48">
    <property type="entry name" value="OS01G0162500 PROTEIN"/>
    <property type="match status" value="1"/>
</dbReference>
<evidence type="ECO:0000256" key="2">
    <source>
        <dbReference type="ARBA" id="ARBA00009592"/>
    </source>
</evidence>
<dbReference type="Pfam" id="PF00560">
    <property type="entry name" value="LRR_1"/>
    <property type="match status" value="5"/>
</dbReference>
<feature type="domain" description="Leucine-rich repeat-containing N-terminal plant-type" evidence="13">
    <location>
        <begin position="32"/>
        <end position="73"/>
    </location>
</feature>
<evidence type="ECO:0000259" key="14">
    <source>
        <dbReference type="Pfam" id="PF23598"/>
    </source>
</evidence>
<evidence type="ECO:0000256" key="9">
    <source>
        <dbReference type="ARBA" id="ARBA00022989"/>
    </source>
</evidence>
<evidence type="ECO:0000256" key="12">
    <source>
        <dbReference type="SAM" id="Phobius"/>
    </source>
</evidence>
<organism evidence="15 16">
    <name type="scientific">Urochloa decumbens</name>
    <dbReference type="NCBI Taxonomy" id="240449"/>
    <lineage>
        <taxon>Eukaryota</taxon>
        <taxon>Viridiplantae</taxon>
        <taxon>Streptophyta</taxon>
        <taxon>Embryophyta</taxon>
        <taxon>Tracheophyta</taxon>
        <taxon>Spermatophyta</taxon>
        <taxon>Magnoliopsida</taxon>
        <taxon>Liliopsida</taxon>
        <taxon>Poales</taxon>
        <taxon>Poaceae</taxon>
        <taxon>PACMAD clade</taxon>
        <taxon>Panicoideae</taxon>
        <taxon>Panicodae</taxon>
        <taxon>Paniceae</taxon>
        <taxon>Melinidinae</taxon>
        <taxon>Urochloa</taxon>
    </lineage>
</organism>
<evidence type="ECO:0000256" key="6">
    <source>
        <dbReference type="ARBA" id="ARBA00022692"/>
    </source>
</evidence>
<evidence type="ECO:0000256" key="8">
    <source>
        <dbReference type="ARBA" id="ARBA00022737"/>
    </source>
</evidence>
<feature type="transmembrane region" description="Helical" evidence="12">
    <location>
        <begin position="970"/>
        <end position="992"/>
    </location>
</feature>
<evidence type="ECO:0000259" key="13">
    <source>
        <dbReference type="Pfam" id="PF08263"/>
    </source>
</evidence>
<dbReference type="EMBL" id="OZ075121">
    <property type="protein sequence ID" value="CAL4903732.1"/>
    <property type="molecule type" value="Genomic_DNA"/>
</dbReference>
<dbReference type="InterPro" id="IPR013210">
    <property type="entry name" value="LRR_N_plant-typ"/>
</dbReference>
<dbReference type="InterPro" id="IPR055414">
    <property type="entry name" value="LRR_R13L4/SHOC2-like"/>
</dbReference>
<dbReference type="Pfam" id="PF08263">
    <property type="entry name" value="LRRNT_2"/>
    <property type="match status" value="1"/>
</dbReference>
<name>A0ABC8W6M3_9POAL</name>
<evidence type="ECO:0000256" key="5">
    <source>
        <dbReference type="ARBA" id="ARBA00022626"/>
    </source>
</evidence>
<proteinExistence type="inferred from homology"/>
<keyword evidence="9 12" id="KW-1133">Transmembrane helix</keyword>
<keyword evidence="11" id="KW-0325">Glycoprotein</keyword>
<evidence type="ECO:0000313" key="16">
    <source>
        <dbReference type="Proteomes" id="UP001497457"/>
    </source>
</evidence>
<keyword evidence="3" id="KW-1003">Cell membrane</keyword>
<keyword evidence="7" id="KW-0732">Signal</keyword>
<dbReference type="Gene3D" id="3.80.10.10">
    <property type="entry name" value="Ribonuclease Inhibitor"/>
    <property type="match status" value="4"/>
</dbReference>
<dbReference type="InterPro" id="IPR032675">
    <property type="entry name" value="LRR_dom_sf"/>
</dbReference>
<dbReference type="AlphaFoldDB" id="A0ABC8W6M3"/>
<keyword evidence="16" id="KW-1185">Reference proteome</keyword>
<keyword evidence="8" id="KW-0677">Repeat</keyword>
<dbReference type="GO" id="GO:0005886">
    <property type="term" value="C:plasma membrane"/>
    <property type="evidence" value="ECO:0007669"/>
    <property type="project" value="UniProtKB-SubCell"/>
</dbReference>
<dbReference type="FunFam" id="3.80.10.10:FF:000383">
    <property type="entry name" value="Leucine-rich repeat receptor protein kinase EMS1"/>
    <property type="match status" value="1"/>
</dbReference>
<feature type="domain" description="Disease resistance R13L4/SHOC-2-like LRR" evidence="14">
    <location>
        <begin position="362"/>
        <end position="513"/>
    </location>
</feature>
<gene>
    <name evidence="15" type="ORF">URODEC1_LOCUS10715</name>
</gene>
<dbReference type="FunFam" id="3.80.10.10:FF:000041">
    <property type="entry name" value="LRR receptor-like serine/threonine-protein kinase ERECTA"/>
    <property type="match status" value="1"/>
</dbReference>
<dbReference type="SUPFAM" id="SSF52047">
    <property type="entry name" value="RNI-like"/>
    <property type="match status" value="1"/>
</dbReference>
<dbReference type="SMART" id="SM00369">
    <property type="entry name" value="LRR_TYP"/>
    <property type="match status" value="10"/>
</dbReference>
<sequence>MLLILLQVQTMYMLPVKTNVNSSSAPLAPCLPDQASALLALKHSFNTTNGDSTTFQSWVAGTDCCSWDGVRCDRRDGCVTYLDLGGRQLQSSGLEPALFGLSSLNHLDLSGNDFNNSQIPATGFERLTELRYLNLSNTNFAGSVPAGISHLKNLVYLDLSTSFYVVDFDNENHVMYYTSDSIWQLSVPKLDTLLADLTNLEELHLGMVDLSSNGPQWCDYVARLSPKLQVLSLPYCSLSGSICKSLSSLRSLRVIALHYNHLSGSVPEFLASFPNLTVLQLSTNKFEGWFPPIMFQHKVLQTVDLSENPGISGILPTFPQTSSLENLFVKSTNFSGTIPVSINNLKSLKKLSLGASGFSGILPSSMGELKSLELLEVSGLQLVGSMPSWISNLTSLTVLQFFYCGLSGPIPSSIANLRELTKLALYNCNFSGKIPPQLSNLTRLQTLLLHSNNFAGTVQLSVFSKMQNLTVLNLSNNELHVLDGENSSSSMSFPKLEFLRLASCRMSSFPEILRHQGKIKGLDLSDNQINGSIPTWAWETWNGSHMFLLNISHNMFSSIGSEPLLPVHIEYFDLSFNNLEGPMPIPRDGSVTLDYSSNQFSSMPLYFSKYLTGTSFFKASRNSLSQNIPPSICSAVSSLQLIDLSYNNLSGSIPSCLMEDVSALQVLSLKANNLFGELPDNIKKGCALEVLDFSGNLIQGKIPRSLAACRNLEILDIGSNQISDSFPCWMSTLPKLQVLVLKSNKFTGQVLDPSYNTEDGNTCEFTELRIVDIASNNFSGPLPVGWFKMLKSMMIRSDNETLVMENQYYHGQTYHFTAAITYKGNKMTITKILTTLVLIDISNNALYGTIPKAIGDLVLLHGLNMSHNALGGSIPVQLSNLKNLESLDLSSNELYGEIPQELASLNFLSTLNLSYNMLSGRIPQSPHFSTFSNSSFLGNNGLCGPPMSNQCRNQSEISLPYDSEKNSADVLLFFFTALGFGISFSITVIVILGRQR</sequence>
<dbReference type="Pfam" id="PF13516">
    <property type="entry name" value="LRR_6"/>
    <property type="match status" value="1"/>
</dbReference>
<evidence type="ECO:0000256" key="3">
    <source>
        <dbReference type="ARBA" id="ARBA00022475"/>
    </source>
</evidence>
<protein>
    <recommendedName>
        <fullName evidence="17">Leucine-rich repeat-containing N-terminal plant-type domain-containing protein</fullName>
    </recommendedName>
</protein>
<dbReference type="GO" id="GO:0009742">
    <property type="term" value="P:brassinosteroid mediated signaling pathway"/>
    <property type="evidence" value="ECO:0007669"/>
    <property type="project" value="UniProtKB-KW"/>
</dbReference>
<comment type="similarity">
    <text evidence="2">Belongs to the RLP family.</text>
</comment>